<evidence type="ECO:0000259" key="3">
    <source>
        <dbReference type="PROSITE" id="PS50995"/>
    </source>
</evidence>
<dbReference type="GO" id="GO:0008080">
    <property type="term" value="F:N-acetyltransferase activity"/>
    <property type="evidence" value="ECO:0007669"/>
    <property type="project" value="InterPro"/>
</dbReference>
<dbReference type="Pfam" id="PF20815">
    <property type="entry name" value="GIY_YIG_2"/>
    <property type="match status" value="1"/>
</dbReference>
<dbReference type="InterPro" id="IPR049311">
    <property type="entry name" value="GIY_YIG_cat"/>
</dbReference>
<evidence type="ECO:0000256" key="1">
    <source>
        <dbReference type="ARBA" id="ARBA00022679"/>
    </source>
</evidence>
<dbReference type="InterPro" id="IPR036390">
    <property type="entry name" value="WH_DNA-bd_sf"/>
</dbReference>
<dbReference type="Gene3D" id="3.40.630.30">
    <property type="match status" value="1"/>
</dbReference>
<dbReference type="CDD" id="cd00090">
    <property type="entry name" value="HTH_ARSR"/>
    <property type="match status" value="1"/>
</dbReference>
<feature type="region of interest" description="Disordered" evidence="2">
    <location>
        <begin position="313"/>
        <end position="374"/>
    </location>
</feature>
<reference evidence="5 6" key="1">
    <citation type="journal article" date="2016" name="Int. J. Syst. Evol. Microbiol.">
        <title>Acidipila dinghuensis sp. nov., an acidobacterium isolated from forest soil.</title>
        <authorList>
            <person name="Jiang Y.W."/>
            <person name="Wang J."/>
            <person name="Chen M.H."/>
            <person name="Lv Y.Y."/>
            <person name="Qiu L.H."/>
        </authorList>
    </citation>
    <scope>NUCLEOTIDE SEQUENCE [LARGE SCALE GENOMIC DNA]</scope>
    <source>
        <strain evidence="5 6">DHOF10</strain>
    </source>
</reference>
<dbReference type="Pfam" id="PF12802">
    <property type="entry name" value="MarR_2"/>
    <property type="match status" value="1"/>
</dbReference>
<dbReference type="PROSITE" id="PS50995">
    <property type="entry name" value="HTH_MARR_2"/>
    <property type="match status" value="1"/>
</dbReference>
<dbReference type="SMART" id="SM00347">
    <property type="entry name" value="HTH_MARR"/>
    <property type="match status" value="1"/>
</dbReference>
<evidence type="ECO:0000313" key="6">
    <source>
        <dbReference type="Proteomes" id="UP000290253"/>
    </source>
</evidence>
<dbReference type="InterPro" id="IPR036388">
    <property type="entry name" value="WH-like_DNA-bd_sf"/>
</dbReference>
<dbReference type="InterPro" id="IPR000182">
    <property type="entry name" value="GNAT_dom"/>
</dbReference>
<evidence type="ECO:0000259" key="4">
    <source>
        <dbReference type="PROSITE" id="PS51186"/>
    </source>
</evidence>
<dbReference type="Gene3D" id="1.10.10.10">
    <property type="entry name" value="Winged helix-like DNA-binding domain superfamily/Winged helix DNA-binding domain"/>
    <property type="match status" value="1"/>
</dbReference>
<dbReference type="InterPro" id="IPR000835">
    <property type="entry name" value="HTH_MarR-typ"/>
</dbReference>
<dbReference type="CDD" id="cd04301">
    <property type="entry name" value="NAT_SF"/>
    <property type="match status" value="1"/>
</dbReference>
<dbReference type="GO" id="GO:0003700">
    <property type="term" value="F:DNA-binding transcription factor activity"/>
    <property type="evidence" value="ECO:0007669"/>
    <property type="project" value="InterPro"/>
</dbReference>
<organism evidence="5 6">
    <name type="scientific">Silvibacterium dinghuense</name>
    <dbReference type="NCBI Taxonomy" id="1560006"/>
    <lineage>
        <taxon>Bacteria</taxon>
        <taxon>Pseudomonadati</taxon>
        <taxon>Acidobacteriota</taxon>
        <taxon>Terriglobia</taxon>
        <taxon>Terriglobales</taxon>
        <taxon>Acidobacteriaceae</taxon>
        <taxon>Silvibacterium</taxon>
    </lineage>
</organism>
<keyword evidence="6" id="KW-1185">Reference proteome</keyword>
<accession>A0A4Q1SA36</accession>
<name>A0A4Q1SA36_9BACT</name>
<evidence type="ECO:0000256" key="2">
    <source>
        <dbReference type="SAM" id="MobiDB-lite"/>
    </source>
</evidence>
<proteinExistence type="predicted"/>
<dbReference type="InterPro" id="IPR050769">
    <property type="entry name" value="NAT_camello-type"/>
</dbReference>
<dbReference type="InterPro" id="IPR016181">
    <property type="entry name" value="Acyl_CoA_acyltransferase"/>
</dbReference>
<feature type="domain" description="HTH marR-type" evidence="3">
    <location>
        <begin position="1"/>
        <end position="135"/>
    </location>
</feature>
<dbReference type="PANTHER" id="PTHR13947">
    <property type="entry name" value="GNAT FAMILY N-ACETYLTRANSFERASE"/>
    <property type="match status" value="1"/>
</dbReference>
<feature type="domain" description="N-acetyltransferase" evidence="4">
    <location>
        <begin position="160"/>
        <end position="305"/>
    </location>
</feature>
<gene>
    <name evidence="5" type="ORF">ESZ00_17195</name>
</gene>
<dbReference type="SUPFAM" id="SSF46785">
    <property type="entry name" value="Winged helix' DNA-binding domain"/>
    <property type="match status" value="1"/>
</dbReference>
<sequence>MLLVDQVRSFNRFYTREIGLLAEHLPQSRFSLAEARVLYELAQPGERTAADILRNLGMDKAHVSRIVARFREAGLLKFRISPEHGRHKLLSLTAAGKKAFRQLNDGTESQIETLLAPLTVERRKRLAEGMREVRNVLEGKPAAAADVQFRGLRVGDLGWITHRQAVLYEQEYGWDWTYEGLVSRILGDFAANFDASREDAWVAELNGEVVGSVFLMKTEQDEVAKLRLLYVDPVARGLGVGSRLVRMCVERARELGYRRLVLWTNDVLSSARKIYVAAGFTLSEENRHHSFGKDLVGQVWTLELDRAQNLPQGVSTYSSSRDLSSRPEHSGVEGPAVLSTQAQKGGRNELSMARSSHERRKALHYRGRQTSPGESAMQYEEIYEALALKRLDPVQLNEVPPGIYAVFLVTRDVLTVQAGQGSISIPTEQGLLYIGMTADAAGRRNHFTAEHSGTSSPRRTLGALLQEELSLHAIPRGPQTDRHACTNYRFPDHEEIKLTQWMYKNLFVSHYPIDGSRQEIEHIEKQLLECKKPPLNLTGPARDKTLRLKIKQLRKACRDEACRSRK</sequence>
<dbReference type="InterPro" id="IPR011991">
    <property type="entry name" value="ArsR-like_HTH"/>
</dbReference>
<dbReference type="EMBL" id="SDMK01000004">
    <property type="protein sequence ID" value="RXS93920.1"/>
    <property type="molecule type" value="Genomic_DNA"/>
</dbReference>
<dbReference type="AlphaFoldDB" id="A0A4Q1SA36"/>
<feature type="compositionally biased region" description="Basic residues" evidence="2">
    <location>
        <begin position="357"/>
        <end position="367"/>
    </location>
</feature>
<comment type="caution">
    <text evidence="5">The sequence shown here is derived from an EMBL/GenBank/DDBJ whole genome shotgun (WGS) entry which is preliminary data.</text>
</comment>
<dbReference type="OrthoDB" id="5419426at2"/>
<dbReference type="SUPFAM" id="SSF55729">
    <property type="entry name" value="Acyl-CoA N-acyltransferases (Nat)"/>
    <property type="match status" value="1"/>
</dbReference>
<keyword evidence="1" id="KW-0808">Transferase</keyword>
<dbReference type="PROSITE" id="PS51186">
    <property type="entry name" value="GNAT"/>
    <property type="match status" value="1"/>
</dbReference>
<protein>
    <submittedName>
        <fullName evidence="5">MarR family transcriptional regulator</fullName>
    </submittedName>
</protein>
<dbReference type="PANTHER" id="PTHR13947:SF37">
    <property type="entry name" value="LD18367P"/>
    <property type="match status" value="1"/>
</dbReference>
<dbReference type="Proteomes" id="UP000290253">
    <property type="component" value="Unassembled WGS sequence"/>
</dbReference>
<evidence type="ECO:0000313" key="5">
    <source>
        <dbReference type="EMBL" id="RXS93920.1"/>
    </source>
</evidence>
<dbReference type="Pfam" id="PF00583">
    <property type="entry name" value="Acetyltransf_1"/>
    <property type="match status" value="1"/>
</dbReference>